<keyword evidence="1" id="KW-0732">Signal</keyword>
<comment type="caution">
    <text evidence="2">The sequence shown here is derived from an EMBL/GenBank/DDBJ whole genome shotgun (WGS) entry which is preliminary data.</text>
</comment>
<accession>A0A7K1SJ16</accession>
<evidence type="ECO:0000256" key="1">
    <source>
        <dbReference type="SAM" id="SignalP"/>
    </source>
</evidence>
<organism evidence="2 3">
    <name type="scientific">Spirosoma arboris</name>
    <dbReference type="NCBI Taxonomy" id="2682092"/>
    <lineage>
        <taxon>Bacteria</taxon>
        <taxon>Pseudomonadati</taxon>
        <taxon>Bacteroidota</taxon>
        <taxon>Cytophagia</taxon>
        <taxon>Cytophagales</taxon>
        <taxon>Cytophagaceae</taxon>
        <taxon>Spirosoma</taxon>
    </lineage>
</organism>
<dbReference type="EMBL" id="WPIN01000012">
    <property type="protein sequence ID" value="MVM33807.1"/>
    <property type="molecule type" value="Genomic_DNA"/>
</dbReference>
<dbReference type="AlphaFoldDB" id="A0A7K1SJ16"/>
<protein>
    <submittedName>
        <fullName evidence="2">DUF4932 domain-containing protein</fullName>
    </submittedName>
</protein>
<evidence type="ECO:0000313" key="2">
    <source>
        <dbReference type="EMBL" id="MVM33807.1"/>
    </source>
</evidence>
<feature type="signal peptide" evidence="1">
    <location>
        <begin position="1"/>
        <end position="22"/>
    </location>
</feature>
<keyword evidence="3" id="KW-1185">Reference proteome</keyword>
<dbReference type="PROSITE" id="PS51257">
    <property type="entry name" value="PROKAR_LIPOPROTEIN"/>
    <property type="match status" value="1"/>
</dbReference>
<reference evidence="2 3" key="1">
    <citation type="submission" date="2019-12" db="EMBL/GenBank/DDBJ databases">
        <title>Spirosoma sp. HMF4905 genome sequencing and assembly.</title>
        <authorList>
            <person name="Kang H."/>
            <person name="Cha I."/>
            <person name="Kim H."/>
            <person name="Joh K."/>
        </authorList>
    </citation>
    <scope>NUCLEOTIDE SEQUENCE [LARGE SCALE GENOMIC DNA]</scope>
    <source>
        <strain evidence="2 3">HMF4905</strain>
    </source>
</reference>
<proteinExistence type="predicted"/>
<feature type="chain" id="PRO_5029764639" evidence="1">
    <location>
        <begin position="23"/>
        <end position="477"/>
    </location>
</feature>
<dbReference type="Proteomes" id="UP000436006">
    <property type="component" value="Unassembled WGS sequence"/>
</dbReference>
<name>A0A7K1SJ16_9BACT</name>
<evidence type="ECO:0000313" key="3">
    <source>
        <dbReference type="Proteomes" id="UP000436006"/>
    </source>
</evidence>
<sequence length="477" mass="54999">MTKLSAVLLVLILAASCLIGKAETRDHQLIRLSETYELANIILALTDYGKSDPWEVSQQSAYYQEVRLHFDQYASHPLLAKVNYSREKWESYLSFRTDAYAFDFNKDSHLVRTLAFTANRGFNPFEENLELVDDFVKVTGFRQFYKDHLPYYQRLATDYLASQRYPEMLQFLEKELGKRQEITSYAIVLSPLVGRMNCHRMVGDVGTDFITLPNFLLTGKAVRTVSQEAIASGTHMLFTELDHAFVNPLTDQYRTLLKANFSNQKWDTGSGYEQDSLATFNEYMTWAVYDLYTQTYFPDVTAKVNTDWALQNETRGFYASSLFNRELATLYHYRKPGQTLKDLYPIFIKQIGLRQPDLSKPLITDCNLANKTIEDTLATFVIHFSEPMKELSSFDVIRAVSEQGKLKQERLEITRQNNGLDWSDNGRTVRFTLNLVKGTLNQLIFNYPWKTLVTLRSFKGVDLPPYSFIKTTVSAGD</sequence>
<gene>
    <name evidence="2" type="ORF">GO755_27465</name>
</gene>
<dbReference type="RefSeq" id="WP_157588507.1">
    <property type="nucleotide sequence ID" value="NZ_WPIN01000012.1"/>
</dbReference>